<evidence type="ECO:0000313" key="1">
    <source>
        <dbReference type="EMBL" id="TNJ47100.1"/>
    </source>
</evidence>
<organism evidence="1 2">
    <name type="scientific">Allotamlana fucoidanivorans</name>
    <dbReference type="NCBI Taxonomy" id="2583814"/>
    <lineage>
        <taxon>Bacteria</taxon>
        <taxon>Pseudomonadati</taxon>
        <taxon>Bacteroidota</taxon>
        <taxon>Flavobacteriia</taxon>
        <taxon>Flavobacteriales</taxon>
        <taxon>Flavobacteriaceae</taxon>
        <taxon>Allotamlana</taxon>
    </lineage>
</organism>
<dbReference type="InterPro" id="IPR023614">
    <property type="entry name" value="Porin_dom_sf"/>
</dbReference>
<dbReference type="EMBL" id="VDCS01000001">
    <property type="protein sequence ID" value="TNJ47100.1"/>
    <property type="molecule type" value="Genomic_DNA"/>
</dbReference>
<reference evidence="1 2" key="1">
    <citation type="submission" date="2019-05" db="EMBL/GenBank/DDBJ databases">
        <title>Tamlana fucoidanivorans sp. nov., isolated from the surface of algae collected from Fujian province in China.</title>
        <authorList>
            <person name="Li J."/>
        </authorList>
    </citation>
    <scope>NUCLEOTIDE SEQUENCE [LARGE SCALE GENOMIC DNA]</scope>
    <source>
        <strain evidence="1 2">CW2-9</strain>
    </source>
</reference>
<evidence type="ECO:0000313" key="2">
    <source>
        <dbReference type="Proteomes" id="UP000308713"/>
    </source>
</evidence>
<dbReference type="Proteomes" id="UP000308713">
    <property type="component" value="Unassembled WGS sequence"/>
</dbReference>
<accession>A0A5C4SRQ6</accession>
<dbReference type="Gene3D" id="2.40.160.10">
    <property type="entry name" value="Porin"/>
    <property type="match status" value="1"/>
</dbReference>
<dbReference type="RefSeq" id="WP_139694562.1">
    <property type="nucleotide sequence ID" value="NZ_CP074074.1"/>
</dbReference>
<gene>
    <name evidence="1" type="ORF">FGF67_00840</name>
</gene>
<name>A0A5C4SRQ6_9FLAO</name>
<protein>
    <submittedName>
        <fullName evidence="1">Porin</fullName>
    </submittedName>
</protein>
<sequence length="410" mass="47261">MNTTKSLLKILVTFLFISISNGQEIKVKWYDKITLGGYMQARNNDLYKTNPNMENPQGDRTYGGYSGFSLRRMRLKVSGQVHKRVYFYFQADFASDGKNLGQLRDAYFDYFIDEAGAFKLRGGQSKIPFGFENLQSSQNRIGLDRNDPLNSAVKDERDLNIGIHWAPVEKRALLKEIVNKGFKGTGDYGMAYIMMYNGQKANTLIPNVDKLNHIAFRFTYPIKLPSGQFIEAAVQGYTGKYVTTEVNDAVKLRDDNGNTTDIDAVNQQFRDQRLAVSFLYYPQPFGVQLEYNFGQGPEYKYDPTNVPSPHSIGVESLHGGYIQLMYMKRIKQQILTPFTRFMYYDGGKKFEQDARSYEVKELEIGAEWQINKAIEFTANYTIANRRYEDSFKPINREKGQLIRLQLQINY</sequence>
<comment type="caution">
    <text evidence="1">The sequence shown here is derived from an EMBL/GenBank/DDBJ whole genome shotgun (WGS) entry which is preliminary data.</text>
</comment>
<dbReference type="Pfam" id="PF07396">
    <property type="entry name" value="Porin_O_P"/>
    <property type="match status" value="1"/>
</dbReference>
<proteinExistence type="predicted"/>
<dbReference type="SUPFAM" id="SSF56935">
    <property type="entry name" value="Porins"/>
    <property type="match status" value="1"/>
</dbReference>
<dbReference type="InterPro" id="IPR010870">
    <property type="entry name" value="Porin_O/P"/>
</dbReference>
<keyword evidence="2" id="KW-1185">Reference proteome</keyword>
<dbReference type="OrthoDB" id="9807854at2"/>
<dbReference type="AlphaFoldDB" id="A0A5C4SRQ6"/>